<evidence type="ECO:0000256" key="7">
    <source>
        <dbReference type="ARBA" id="ARBA00023004"/>
    </source>
</evidence>
<name>A0AAU7B1P7_9ACTN</name>
<keyword evidence="6" id="KW-0560">Oxidoreductase</keyword>
<reference evidence="13" key="1">
    <citation type="submission" date="2022-12" db="EMBL/GenBank/DDBJ databases">
        <title>Paraconexibacter alkalitolerans sp. nov. and Baekduia alba sp. nov., isolated from soil and emended description of the genera Paraconexibacter (Chun et al., 2020) and Baekduia (An et al., 2020).</title>
        <authorList>
            <person name="Vieira S."/>
            <person name="Huber K.J."/>
            <person name="Geppert A."/>
            <person name="Wolf J."/>
            <person name="Neumann-Schaal M."/>
            <person name="Muesken M."/>
            <person name="Overmann J."/>
        </authorList>
    </citation>
    <scope>NUCLEOTIDE SEQUENCE</scope>
    <source>
        <strain evidence="13">AEG42_29</strain>
    </source>
</reference>
<dbReference type="InterPro" id="IPR005804">
    <property type="entry name" value="FA_desaturase_dom"/>
</dbReference>
<dbReference type="CDD" id="cd03505">
    <property type="entry name" value="Delta9-FADS-like"/>
    <property type="match status" value="1"/>
</dbReference>
<proteinExistence type="inferred from homology"/>
<evidence type="ECO:0000256" key="4">
    <source>
        <dbReference type="ARBA" id="ARBA00022832"/>
    </source>
</evidence>
<comment type="similarity">
    <text evidence="2">Belongs to the fatty acid desaturase type 2 family.</text>
</comment>
<feature type="domain" description="Fatty acid desaturase" evidence="12">
    <location>
        <begin position="66"/>
        <end position="283"/>
    </location>
</feature>
<keyword evidence="7" id="KW-0408">Iron</keyword>
<evidence type="ECO:0000313" key="13">
    <source>
        <dbReference type="EMBL" id="XAY07607.1"/>
    </source>
</evidence>
<sequence>MATTPAQAQPRLDDDGPTPEEIRDPVLVNLDRAITAVITVVPLALLVFGAVQAWNDTLHLRDLIILAVLYVPTALGVTVGFHRLLTHRAFKTSPFMRGLLAVLGTMAVEGPVINWVADHRKHHIYTDRLGDPHSPHVDHGHGVKGAIRGLLHAHVAWLFIHDQRAARERFARDLIADPVVNFVDKTFIFWSLLGLAIPFGLGYAFGGTVDAGLTAMLWGGAVRILLLHHVTYSINSLCHFFGRKRFETGDESRNLAWLAPFSMGEAWHNNHHAFPTSAYHGLGRRELDVSGLVISGLEKAGLIWDVQKPSEERQAAKAVA</sequence>
<dbReference type="Pfam" id="PF00487">
    <property type="entry name" value="FA_desaturase"/>
    <property type="match status" value="1"/>
</dbReference>
<dbReference type="InterPro" id="IPR015876">
    <property type="entry name" value="Acyl-CoA_DS"/>
</dbReference>
<evidence type="ECO:0000256" key="6">
    <source>
        <dbReference type="ARBA" id="ARBA00023002"/>
    </source>
</evidence>
<evidence type="ECO:0000256" key="10">
    <source>
        <dbReference type="SAM" id="MobiDB-lite"/>
    </source>
</evidence>
<keyword evidence="9 11" id="KW-0472">Membrane</keyword>
<accession>A0AAU7B1P7</accession>
<dbReference type="KEGG" id="parq:DSM112329_04495"/>
<gene>
    <name evidence="13" type="ORF">DSM112329_04495</name>
</gene>
<evidence type="ECO:0000256" key="8">
    <source>
        <dbReference type="ARBA" id="ARBA00023098"/>
    </source>
</evidence>
<dbReference type="PRINTS" id="PR00075">
    <property type="entry name" value="FACDDSATRASE"/>
</dbReference>
<keyword evidence="5 11" id="KW-1133">Transmembrane helix</keyword>
<dbReference type="PANTHER" id="PTHR11351:SF3">
    <property type="entry name" value="BLL4393 PROTEIN"/>
    <property type="match status" value="1"/>
</dbReference>
<feature type="transmembrane region" description="Helical" evidence="11">
    <location>
        <begin position="211"/>
        <end position="235"/>
    </location>
</feature>
<dbReference type="EMBL" id="CP114014">
    <property type="protein sequence ID" value="XAY07607.1"/>
    <property type="molecule type" value="Genomic_DNA"/>
</dbReference>
<dbReference type="GO" id="GO:0006631">
    <property type="term" value="P:fatty acid metabolic process"/>
    <property type="evidence" value="ECO:0007669"/>
    <property type="project" value="UniProtKB-KW"/>
</dbReference>
<keyword evidence="3 11" id="KW-0812">Transmembrane</keyword>
<dbReference type="PANTHER" id="PTHR11351">
    <property type="entry name" value="ACYL-COA DESATURASE"/>
    <property type="match status" value="1"/>
</dbReference>
<evidence type="ECO:0000256" key="1">
    <source>
        <dbReference type="ARBA" id="ARBA00004141"/>
    </source>
</evidence>
<feature type="transmembrane region" description="Helical" evidence="11">
    <location>
        <begin position="63"/>
        <end position="83"/>
    </location>
</feature>
<comment type="subcellular location">
    <subcellularLocation>
        <location evidence="1">Membrane</location>
        <topology evidence="1">Multi-pass membrane protein</topology>
    </subcellularLocation>
</comment>
<feature type="transmembrane region" description="Helical" evidence="11">
    <location>
        <begin position="187"/>
        <end position="205"/>
    </location>
</feature>
<feature type="transmembrane region" description="Helical" evidence="11">
    <location>
        <begin position="33"/>
        <end position="51"/>
    </location>
</feature>
<feature type="transmembrane region" description="Helical" evidence="11">
    <location>
        <begin position="95"/>
        <end position="117"/>
    </location>
</feature>
<evidence type="ECO:0000256" key="3">
    <source>
        <dbReference type="ARBA" id="ARBA00022692"/>
    </source>
</evidence>
<dbReference type="GO" id="GO:0016020">
    <property type="term" value="C:membrane"/>
    <property type="evidence" value="ECO:0007669"/>
    <property type="project" value="UniProtKB-SubCell"/>
</dbReference>
<dbReference type="RefSeq" id="WP_354698797.1">
    <property type="nucleotide sequence ID" value="NZ_CP114014.1"/>
</dbReference>
<evidence type="ECO:0000256" key="9">
    <source>
        <dbReference type="ARBA" id="ARBA00023136"/>
    </source>
</evidence>
<organism evidence="13">
    <name type="scientific">Paraconexibacter sp. AEG42_29</name>
    <dbReference type="NCBI Taxonomy" id="2997339"/>
    <lineage>
        <taxon>Bacteria</taxon>
        <taxon>Bacillati</taxon>
        <taxon>Actinomycetota</taxon>
        <taxon>Thermoleophilia</taxon>
        <taxon>Solirubrobacterales</taxon>
        <taxon>Paraconexibacteraceae</taxon>
        <taxon>Paraconexibacter</taxon>
    </lineage>
</organism>
<evidence type="ECO:0000256" key="2">
    <source>
        <dbReference type="ARBA" id="ARBA00008749"/>
    </source>
</evidence>
<evidence type="ECO:0000256" key="11">
    <source>
        <dbReference type="SAM" id="Phobius"/>
    </source>
</evidence>
<dbReference type="AlphaFoldDB" id="A0AAU7B1P7"/>
<feature type="region of interest" description="Disordered" evidence="10">
    <location>
        <begin position="1"/>
        <end position="20"/>
    </location>
</feature>
<evidence type="ECO:0000256" key="5">
    <source>
        <dbReference type="ARBA" id="ARBA00022989"/>
    </source>
</evidence>
<evidence type="ECO:0000259" key="12">
    <source>
        <dbReference type="Pfam" id="PF00487"/>
    </source>
</evidence>
<keyword evidence="4" id="KW-0276">Fatty acid metabolism</keyword>
<dbReference type="GO" id="GO:0016717">
    <property type="term" value="F:oxidoreductase activity, acting on paired donors, with oxidation of a pair of donors resulting in the reduction of molecular oxygen to two molecules of water"/>
    <property type="evidence" value="ECO:0007669"/>
    <property type="project" value="InterPro"/>
</dbReference>
<protein>
    <recommendedName>
        <fullName evidence="12">Fatty acid desaturase domain-containing protein</fullName>
    </recommendedName>
</protein>
<keyword evidence="8" id="KW-0443">Lipid metabolism</keyword>